<evidence type="ECO:0000256" key="2">
    <source>
        <dbReference type="ARBA" id="ARBA00023125"/>
    </source>
</evidence>
<dbReference type="AlphaFoldDB" id="A0A4P8EGG3"/>
<dbReference type="RefSeq" id="WP_137193639.1">
    <property type="nucleotide sequence ID" value="NZ_CP039964.1"/>
</dbReference>
<evidence type="ECO:0000256" key="1">
    <source>
        <dbReference type="ARBA" id="ARBA00023015"/>
    </source>
</evidence>
<keyword evidence="2" id="KW-0238">DNA-binding</keyword>
<dbReference type="SMART" id="SM00895">
    <property type="entry name" value="FCD"/>
    <property type="match status" value="1"/>
</dbReference>
<dbReference type="GO" id="GO:0003677">
    <property type="term" value="F:DNA binding"/>
    <property type="evidence" value="ECO:0007669"/>
    <property type="project" value="UniProtKB-KW"/>
</dbReference>
<keyword evidence="3" id="KW-0804">Transcription</keyword>
<dbReference type="SUPFAM" id="SSF48008">
    <property type="entry name" value="GntR ligand-binding domain-like"/>
    <property type="match status" value="1"/>
</dbReference>
<dbReference type="InterPro" id="IPR000524">
    <property type="entry name" value="Tscrpt_reg_HTH_GntR"/>
</dbReference>
<dbReference type="GO" id="GO:0003700">
    <property type="term" value="F:DNA-binding transcription factor activity"/>
    <property type="evidence" value="ECO:0007669"/>
    <property type="project" value="InterPro"/>
</dbReference>
<dbReference type="CDD" id="cd07377">
    <property type="entry name" value="WHTH_GntR"/>
    <property type="match status" value="1"/>
</dbReference>
<dbReference type="PANTHER" id="PTHR43537">
    <property type="entry name" value="TRANSCRIPTIONAL REGULATOR, GNTR FAMILY"/>
    <property type="match status" value="1"/>
</dbReference>
<protein>
    <submittedName>
        <fullName evidence="5">GntR family transcriptional regulator</fullName>
    </submittedName>
</protein>
<evidence type="ECO:0000313" key="6">
    <source>
        <dbReference type="Proteomes" id="UP000298631"/>
    </source>
</evidence>
<organism evidence="5 6">
    <name type="scientific">Pseudorhodobacter turbinis</name>
    <dbReference type="NCBI Taxonomy" id="2500533"/>
    <lineage>
        <taxon>Bacteria</taxon>
        <taxon>Pseudomonadati</taxon>
        <taxon>Pseudomonadota</taxon>
        <taxon>Alphaproteobacteria</taxon>
        <taxon>Rhodobacterales</taxon>
        <taxon>Paracoccaceae</taxon>
        <taxon>Pseudorhodobacter</taxon>
    </lineage>
</organism>
<evidence type="ECO:0000313" key="5">
    <source>
        <dbReference type="EMBL" id="QCO55879.1"/>
    </source>
</evidence>
<gene>
    <name evidence="5" type="ORF">EOK75_09060</name>
</gene>
<keyword evidence="6" id="KW-1185">Reference proteome</keyword>
<sequence length="235" mass="26289">MNKHTAKAPKWDGRTGVDEVANHLYDDIISLRLLPGTKMSEVEIASRFGVSRQPVREAFSRLANLDLLLIRPQKATEVKRFSTQAIEKSRFIRAAVEAEVLRRAARLCDKEGAAALDASLEQQRALLTTGEYGDFSALDYQFHALLCEIAGVEYAFEVICSEKAKVDRLCVLGLSKEDRMPELIEDHARIVAMIKAHDAEKAVAEGMLHLSRLDSTIEHIKTNNAHFFDDIDTVP</sequence>
<name>A0A4P8EGG3_9RHOB</name>
<dbReference type="SUPFAM" id="SSF46785">
    <property type="entry name" value="Winged helix' DNA-binding domain"/>
    <property type="match status" value="1"/>
</dbReference>
<dbReference type="PANTHER" id="PTHR43537:SF6">
    <property type="entry name" value="HTH-TYPE TRANSCRIPTIONAL REPRESSOR RSPR"/>
    <property type="match status" value="1"/>
</dbReference>
<dbReference type="Proteomes" id="UP000298631">
    <property type="component" value="Chromosome"/>
</dbReference>
<dbReference type="InterPro" id="IPR036388">
    <property type="entry name" value="WH-like_DNA-bd_sf"/>
</dbReference>
<dbReference type="Pfam" id="PF00392">
    <property type="entry name" value="GntR"/>
    <property type="match status" value="1"/>
</dbReference>
<dbReference type="PROSITE" id="PS50949">
    <property type="entry name" value="HTH_GNTR"/>
    <property type="match status" value="1"/>
</dbReference>
<feature type="domain" description="HTH gntR-type" evidence="4">
    <location>
        <begin position="14"/>
        <end position="81"/>
    </location>
</feature>
<dbReference type="InterPro" id="IPR011711">
    <property type="entry name" value="GntR_C"/>
</dbReference>
<keyword evidence="1" id="KW-0805">Transcription regulation</keyword>
<dbReference type="Pfam" id="PF07729">
    <property type="entry name" value="FCD"/>
    <property type="match status" value="1"/>
</dbReference>
<evidence type="ECO:0000259" key="4">
    <source>
        <dbReference type="PROSITE" id="PS50949"/>
    </source>
</evidence>
<evidence type="ECO:0000256" key="3">
    <source>
        <dbReference type="ARBA" id="ARBA00023163"/>
    </source>
</evidence>
<dbReference type="InterPro" id="IPR036390">
    <property type="entry name" value="WH_DNA-bd_sf"/>
</dbReference>
<dbReference type="SMART" id="SM00345">
    <property type="entry name" value="HTH_GNTR"/>
    <property type="match status" value="1"/>
</dbReference>
<dbReference type="OrthoDB" id="9788098at2"/>
<dbReference type="EMBL" id="CP039964">
    <property type="protein sequence ID" value="QCO55879.1"/>
    <property type="molecule type" value="Genomic_DNA"/>
</dbReference>
<accession>A0A4P8EGG3</accession>
<proteinExistence type="predicted"/>
<dbReference type="Gene3D" id="1.20.120.530">
    <property type="entry name" value="GntR ligand-binding domain-like"/>
    <property type="match status" value="1"/>
</dbReference>
<dbReference type="InterPro" id="IPR008920">
    <property type="entry name" value="TF_FadR/GntR_C"/>
</dbReference>
<reference evidence="5 6" key="1">
    <citation type="submission" date="2019-05" db="EMBL/GenBank/DDBJ databases">
        <title>Pseudorhodobacter turbinis sp. nov., isolated from the gut of the Korean turban shell.</title>
        <authorList>
            <person name="Jeong Y.-S."/>
            <person name="Kang W.-R."/>
            <person name="Bae J.-W."/>
        </authorList>
    </citation>
    <scope>NUCLEOTIDE SEQUENCE [LARGE SCALE GENOMIC DNA]</scope>
    <source>
        <strain evidence="5 6">S12M18</strain>
    </source>
</reference>
<dbReference type="Gene3D" id="1.10.10.10">
    <property type="entry name" value="Winged helix-like DNA-binding domain superfamily/Winged helix DNA-binding domain"/>
    <property type="match status" value="1"/>
</dbReference>
<dbReference type="KEGG" id="pseb:EOK75_09060"/>